<evidence type="ECO:0000313" key="3">
    <source>
        <dbReference type="EMBL" id="MCO0831624.1"/>
    </source>
</evidence>
<proteinExistence type="predicted"/>
<accession>A0ABT0ZNQ1</accession>
<organism evidence="3 4">
    <name type="scientific">Fructobacillus apis</name>
    <dbReference type="NCBI Taxonomy" id="2935017"/>
    <lineage>
        <taxon>Bacteria</taxon>
        <taxon>Bacillati</taxon>
        <taxon>Bacillota</taxon>
        <taxon>Bacilli</taxon>
        <taxon>Lactobacillales</taxon>
        <taxon>Lactobacillaceae</taxon>
        <taxon>Fructobacillus</taxon>
    </lineage>
</organism>
<comment type="caution">
    <text evidence="3">The sequence shown here is derived from an EMBL/GenBank/DDBJ whole genome shotgun (WGS) entry which is preliminary data.</text>
</comment>
<keyword evidence="4" id="KW-1185">Reference proteome</keyword>
<dbReference type="RefSeq" id="WP_252442072.1">
    <property type="nucleotide sequence ID" value="NZ_JAMWYK010000001.1"/>
</dbReference>
<protein>
    <submittedName>
        <fullName evidence="3">Uncharacterized protein</fullName>
    </submittedName>
</protein>
<keyword evidence="2" id="KW-1133">Transmembrane helix</keyword>
<feature type="compositionally biased region" description="Basic and acidic residues" evidence="1">
    <location>
        <begin position="67"/>
        <end position="76"/>
    </location>
</feature>
<dbReference type="Proteomes" id="UP001523234">
    <property type="component" value="Unassembled WGS sequence"/>
</dbReference>
<evidence type="ECO:0000256" key="1">
    <source>
        <dbReference type="SAM" id="MobiDB-lite"/>
    </source>
</evidence>
<gene>
    <name evidence="3" type="ORF">NFX39_00755</name>
</gene>
<dbReference type="EMBL" id="JAMWYK010000001">
    <property type="protein sequence ID" value="MCO0831624.1"/>
    <property type="molecule type" value="Genomic_DNA"/>
</dbReference>
<evidence type="ECO:0000313" key="4">
    <source>
        <dbReference type="Proteomes" id="UP001523234"/>
    </source>
</evidence>
<keyword evidence="2" id="KW-0812">Transmembrane</keyword>
<evidence type="ECO:0000256" key="2">
    <source>
        <dbReference type="SAM" id="Phobius"/>
    </source>
</evidence>
<feature type="transmembrane region" description="Helical" evidence="2">
    <location>
        <begin position="15"/>
        <end position="33"/>
    </location>
</feature>
<keyword evidence="2" id="KW-0472">Membrane</keyword>
<feature type="compositionally biased region" description="Polar residues" evidence="1">
    <location>
        <begin position="39"/>
        <end position="51"/>
    </location>
</feature>
<name>A0ABT0ZNQ1_9LACO</name>
<reference evidence="3 4" key="1">
    <citation type="submission" date="2022-06" db="EMBL/GenBank/DDBJ databases">
        <title>Fructobacillus taiwanensis sp. nov., isolated from the honeybee.</title>
        <authorList>
            <person name="Chen Y.-S."/>
            <person name="Wang L.-T."/>
            <person name="Lee Y.-S."/>
            <person name="Chang Y.-C."/>
            <person name="Wu H.-C."/>
            <person name="Liao C.-Y."/>
            <person name="Chen W.-H."/>
            <person name="Deng J.-N."/>
            <person name="Wang Y.-H."/>
        </authorList>
    </citation>
    <scope>NUCLEOTIDE SEQUENCE [LARGE SCALE GENOMIC DNA]</scope>
    <source>
        <strain evidence="3 4">W13</strain>
    </source>
</reference>
<feature type="region of interest" description="Disordered" evidence="1">
    <location>
        <begin position="39"/>
        <end position="76"/>
    </location>
</feature>
<sequence length="76" mass="8323">MNNQLSKSHVLRNGLIFLVVLLVVMTTAFILGSDNARTNSNIKVNQPSTSHKLSKEESESQVVQKANGDEDNKNLG</sequence>